<gene>
    <name evidence="2" type="ORF">OKA04_23975</name>
</gene>
<keyword evidence="3" id="KW-1185">Reference proteome</keyword>
<sequence>MRHIRIIHKVRTLLALLIFAGVLSAGGVLWWANQTGLPDSWRSEIEKALAKQGLHADIAGLRYWPMQGVEADEVTIYGDETRQRVLARVREVMVDVDRTKLARGDVRVERLDLKGGSLSLPADPLDPESKVLEVTNASGRLLMPGGRRFEVIDATGEVGGIRIELEALILGYRQRPAETDFDNDQARAYRRQQITRVIELLEPWNFDSEDPPVVQLRVEGDLDDPRTVRADVHVKSGSLEHGGVSLRKIDAKGEMRGRLLVLESLQLDDDGGSLTGRMEYDMADRSGRFEANSNLELPVLLKEFDAPGWLDQVSFQARPELSVRGDFKWPENGKPSIHLAGHLMAEDLHFQGHKASRVETDVAWNGENVFLDNLVVTRPDGTLRGRLLAKPDLIRYDVSTDLRKGVWSGFFDKHPLGQVLKDFSDRDDTKVYARVSGRINPHDHHDWEAHGEARATHMAYKGTPFREAEVQMELNHDFLDFTDGKVEFDYTNYAMRKEHGGPRTGRAKVDRVRWDSEPGTLTLEGIEGDFWPAPVLRCFLPTVADHLEEYRFHTTPRLTGGGVIGLFERGAGKTDFRVNGSTAGKVSYEFVGKDLLLSGLKTKVQVKPHSTEIRDLTFDVFNGPVRGEFDIKPGEKHSKVKGELDWTRLSLPEISVVCGFDKKAKGFVTGRIEFEHEGVATAGLSGEGLVALEEGELFSVPIFGPLSPVLSAVLANKKAGFQEAKDAFCTFSVKEGVLSTEDFLTTTSSLVFTGDAVADLNRSTLDMTIRMNARGLLGVITLPLKPFYGLFQFRGTGPIKEPKWDNVMFTSPPESQEKRLLTPPRALDVKGVEAR</sequence>
<evidence type="ECO:0000313" key="2">
    <source>
        <dbReference type="EMBL" id="MCW1887818.1"/>
    </source>
</evidence>
<dbReference type="Proteomes" id="UP001207930">
    <property type="component" value="Unassembled WGS sequence"/>
</dbReference>
<name>A0ABT3FW38_9BACT</name>
<keyword evidence="1" id="KW-0472">Membrane</keyword>
<dbReference type="EMBL" id="JAPDDS010000024">
    <property type="protein sequence ID" value="MCW1887818.1"/>
    <property type="molecule type" value="Genomic_DNA"/>
</dbReference>
<protein>
    <recommendedName>
        <fullName evidence="4">AsmA-like C-terminal domain-containing protein</fullName>
    </recommendedName>
</protein>
<dbReference type="PANTHER" id="PTHR30441">
    <property type="entry name" value="DUF748 DOMAIN-CONTAINING PROTEIN"/>
    <property type="match status" value="1"/>
</dbReference>
<evidence type="ECO:0000256" key="1">
    <source>
        <dbReference type="SAM" id="Phobius"/>
    </source>
</evidence>
<dbReference type="PANTHER" id="PTHR30441:SF8">
    <property type="entry name" value="DUF748 DOMAIN-CONTAINING PROTEIN"/>
    <property type="match status" value="1"/>
</dbReference>
<reference evidence="2 3" key="1">
    <citation type="submission" date="2022-10" db="EMBL/GenBank/DDBJ databases">
        <title>Luteolibacter flavescens strain MCCC 1K03193, whole genome shotgun sequencing project.</title>
        <authorList>
            <person name="Zhao G."/>
            <person name="Shen L."/>
        </authorList>
    </citation>
    <scope>NUCLEOTIDE SEQUENCE [LARGE SCALE GENOMIC DNA]</scope>
    <source>
        <strain evidence="2 3">MCCC 1K03193</strain>
    </source>
</reference>
<keyword evidence="1" id="KW-0812">Transmembrane</keyword>
<comment type="caution">
    <text evidence="2">The sequence shown here is derived from an EMBL/GenBank/DDBJ whole genome shotgun (WGS) entry which is preliminary data.</text>
</comment>
<proteinExistence type="predicted"/>
<organism evidence="2 3">
    <name type="scientific">Luteolibacter flavescens</name>
    <dbReference type="NCBI Taxonomy" id="1859460"/>
    <lineage>
        <taxon>Bacteria</taxon>
        <taxon>Pseudomonadati</taxon>
        <taxon>Verrucomicrobiota</taxon>
        <taxon>Verrucomicrobiia</taxon>
        <taxon>Verrucomicrobiales</taxon>
        <taxon>Verrucomicrobiaceae</taxon>
        <taxon>Luteolibacter</taxon>
    </lineage>
</organism>
<dbReference type="RefSeq" id="WP_264503774.1">
    <property type="nucleotide sequence ID" value="NZ_JAPDDS010000024.1"/>
</dbReference>
<keyword evidence="1" id="KW-1133">Transmembrane helix</keyword>
<feature type="transmembrane region" description="Helical" evidence="1">
    <location>
        <begin position="12"/>
        <end position="32"/>
    </location>
</feature>
<evidence type="ECO:0008006" key="4">
    <source>
        <dbReference type="Google" id="ProtNLM"/>
    </source>
</evidence>
<accession>A0ABT3FW38</accession>
<evidence type="ECO:0000313" key="3">
    <source>
        <dbReference type="Proteomes" id="UP001207930"/>
    </source>
</evidence>
<dbReference type="InterPro" id="IPR052894">
    <property type="entry name" value="AsmA-related"/>
</dbReference>